<accession>A0ABU3N6D2</accession>
<reference evidence="1" key="1">
    <citation type="submission" date="2022-04" db="EMBL/GenBank/DDBJ databases">
        <title>Tomato heritable bacteria conferring resistance against bacterial wilt.</title>
        <authorList>
            <person name="Yin J."/>
        </authorList>
    </citation>
    <scope>NUCLEOTIDE SEQUENCE</scope>
    <source>
        <strain evidence="1">Cra20</strain>
    </source>
</reference>
<name>A0ABU3N6D2_9SPHN</name>
<comment type="caution">
    <text evidence="1">The sequence shown here is derived from an EMBL/GenBank/DDBJ whole genome shotgun (WGS) entry which is preliminary data.</text>
</comment>
<evidence type="ECO:0000313" key="1">
    <source>
        <dbReference type="EMBL" id="MDT8759414.1"/>
    </source>
</evidence>
<organism evidence="1">
    <name type="scientific">Sphingomonas psychrotolerans</name>
    <dbReference type="NCBI Taxonomy" id="1327635"/>
    <lineage>
        <taxon>Bacteria</taxon>
        <taxon>Pseudomonadati</taxon>
        <taxon>Pseudomonadota</taxon>
        <taxon>Alphaproteobacteria</taxon>
        <taxon>Sphingomonadales</taxon>
        <taxon>Sphingomonadaceae</taxon>
        <taxon>Sphingomonas</taxon>
    </lineage>
</organism>
<sequence>MVVAEDGEVYDAEGNVYPCYEFPYTPSFETDAYRVGHLDSIDDERNDAALTRQWFTDMPEGREVAFHDVALACAALIEAGRRGEVPSDWLDPRGFVEVTPVLAILFDAATDGAPPGSTADGLTRALAGYRGHRTAREQAVRLMEAGPAYRRRLLP</sequence>
<gene>
    <name evidence="1" type="ORF">MZO42_11970</name>
</gene>
<dbReference type="EMBL" id="JALMLT010000003">
    <property type="protein sequence ID" value="MDT8759414.1"/>
    <property type="molecule type" value="Genomic_DNA"/>
</dbReference>
<proteinExistence type="predicted"/>
<protein>
    <submittedName>
        <fullName evidence="1">Uncharacterized protein</fullName>
    </submittedName>
</protein>